<dbReference type="InterPro" id="IPR006365">
    <property type="entry name" value="Cbl_synth_CobL"/>
</dbReference>
<protein>
    <recommendedName>
        <fullName evidence="4">tRNA (guanine(46)-N(7))-methyltransferase</fullName>
        <ecNumber evidence="4">2.1.1.33</ecNumber>
    </recommendedName>
</protein>
<organism evidence="11 12">
    <name type="scientific">Marinomonas aquimarina</name>
    <dbReference type="NCBI Taxonomy" id="295068"/>
    <lineage>
        <taxon>Bacteria</taxon>
        <taxon>Pseudomonadati</taxon>
        <taxon>Pseudomonadota</taxon>
        <taxon>Gammaproteobacteria</taxon>
        <taxon>Oceanospirillales</taxon>
        <taxon>Oceanospirillaceae</taxon>
        <taxon>Marinomonas</taxon>
    </lineage>
</organism>
<dbReference type="PANTHER" id="PTHR43182:SF1">
    <property type="entry name" value="COBALT-PRECORRIN-7 C(5)-METHYLTRANSFERASE"/>
    <property type="match status" value="1"/>
</dbReference>
<name>A0A1A8TB26_9GAMM</name>
<dbReference type="Pfam" id="PF02390">
    <property type="entry name" value="Methyltransf_4"/>
    <property type="match status" value="1"/>
</dbReference>
<comment type="catalytic activity">
    <reaction evidence="1">
        <text>guanosine(46) in tRNA + S-adenosyl-L-methionine = N(7)-methylguanosine(46) in tRNA + S-adenosyl-L-homocysteine</text>
        <dbReference type="Rhea" id="RHEA:42708"/>
        <dbReference type="Rhea" id="RHEA-COMP:10188"/>
        <dbReference type="Rhea" id="RHEA-COMP:10189"/>
        <dbReference type="ChEBI" id="CHEBI:57856"/>
        <dbReference type="ChEBI" id="CHEBI:59789"/>
        <dbReference type="ChEBI" id="CHEBI:74269"/>
        <dbReference type="ChEBI" id="CHEBI:74480"/>
        <dbReference type="EC" id="2.1.1.33"/>
    </reaction>
</comment>
<keyword evidence="12" id="KW-1185">Reference proteome</keyword>
<dbReference type="EC" id="2.1.1.33" evidence="4"/>
<dbReference type="InterPro" id="IPR050714">
    <property type="entry name" value="Cobalamin_biosynth_MTase"/>
</dbReference>
<dbReference type="GO" id="GO:0008276">
    <property type="term" value="F:protein methyltransferase activity"/>
    <property type="evidence" value="ECO:0007669"/>
    <property type="project" value="InterPro"/>
</dbReference>
<dbReference type="Gene3D" id="3.40.1010.10">
    <property type="entry name" value="Cobalt-precorrin-4 Transmethylase, Domain 1"/>
    <property type="match status" value="1"/>
</dbReference>
<keyword evidence="7 11" id="KW-0808">Transferase</keyword>
<dbReference type="InterPro" id="IPR012818">
    <property type="entry name" value="CbiE"/>
</dbReference>
<evidence type="ECO:0000256" key="5">
    <source>
        <dbReference type="ARBA" id="ARBA00022573"/>
    </source>
</evidence>
<dbReference type="PIRSF" id="PIRSF036428">
    <property type="entry name" value="CobL"/>
    <property type="match status" value="1"/>
</dbReference>
<dbReference type="CDD" id="cd11644">
    <property type="entry name" value="Precorrin-6Y-MT"/>
    <property type="match status" value="1"/>
</dbReference>
<proteinExistence type="predicted"/>
<dbReference type="Proteomes" id="UP000092627">
    <property type="component" value="Unassembled WGS sequence"/>
</dbReference>
<dbReference type="SUPFAM" id="SSF53335">
    <property type="entry name" value="S-adenosyl-L-methionine-dependent methyltransferases"/>
    <property type="match status" value="1"/>
</dbReference>
<comment type="function">
    <text evidence="2">Catalyzes the formation of N(7)-methylguanine at position 46 (m7G46) in tRNA.</text>
</comment>
<sequence length="425" mass="47036">MKIHVIGLGINEQAQLPKEAQDVLVKLTENDKLVGSERQLSMVHAYGTKAQTHVLPKLNDLKHHMDEWASLGVERVAILASGDPLYYGIGAWVHRSFAEQEVRFYPNVSSIQAACHRLGISLQNAQVFSVHGRPLASIRTQLHPSKTLLLLTDKSNNPQAIAKECVEMGLGLSELFVCERLGYEHERVTRYTANSLAHVEDSFDPLNVVIINTSAQPGRLPSTPGFKDSLFITDKGDGQGMITKREVRLAVLSYLGVEAKEVVWDIGAGCGGVSVELAYWNPETEVYGIEHHEARLACLEANREHFGVVKNLHVVHGRAPEAFANLPTPKRVFIGGSDGEMAQLLDEVWQRLPLGGVLLVNAVTDATMMEAMAFLAKRDAAQDAYDESSTIQVYRSERLAGKRIRRPHLPVSLWRFEKCLPGEQA</sequence>
<dbReference type="CDD" id="cd02440">
    <property type="entry name" value="AdoMet_MTases"/>
    <property type="match status" value="1"/>
</dbReference>
<dbReference type="InterPro" id="IPR003358">
    <property type="entry name" value="tRNA_(Gua-N-7)_MeTrfase_Trmb"/>
</dbReference>
<dbReference type="STRING" id="295068.MAQ5080_01204"/>
<evidence type="ECO:0000256" key="3">
    <source>
        <dbReference type="ARBA" id="ARBA00004953"/>
    </source>
</evidence>
<dbReference type="OrthoDB" id="9787825at2"/>
<dbReference type="InterPro" id="IPR035996">
    <property type="entry name" value="4pyrrol_Methylase_sf"/>
</dbReference>
<dbReference type="Gene3D" id="3.40.50.150">
    <property type="entry name" value="Vaccinia Virus protein VP39"/>
    <property type="match status" value="1"/>
</dbReference>
<evidence type="ECO:0000259" key="10">
    <source>
        <dbReference type="Pfam" id="PF00590"/>
    </source>
</evidence>
<dbReference type="InterPro" id="IPR014776">
    <property type="entry name" value="4pyrrole_Mease_sub2"/>
</dbReference>
<evidence type="ECO:0000256" key="7">
    <source>
        <dbReference type="ARBA" id="ARBA00022679"/>
    </source>
</evidence>
<evidence type="ECO:0000256" key="4">
    <source>
        <dbReference type="ARBA" id="ARBA00011977"/>
    </source>
</evidence>
<feature type="domain" description="Tetrapyrrole methylase" evidence="10">
    <location>
        <begin position="2"/>
        <end position="196"/>
    </location>
</feature>
<dbReference type="AlphaFoldDB" id="A0A1A8TB26"/>
<dbReference type="Gene3D" id="3.30.950.10">
    <property type="entry name" value="Methyltransferase, Cobalt-precorrin-4 Transmethylase, Domain 2"/>
    <property type="match status" value="1"/>
</dbReference>
<dbReference type="GO" id="GO:0009236">
    <property type="term" value="P:cobalamin biosynthetic process"/>
    <property type="evidence" value="ECO:0007669"/>
    <property type="project" value="UniProtKB-UniPathway"/>
</dbReference>
<evidence type="ECO:0000256" key="9">
    <source>
        <dbReference type="ARBA" id="ARBA00022694"/>
    </source>
</evidence>
<dbReference type="InterPro" id="IPR000878">
    <property type="entry name" value="4pyrrol_Mease"/>
</dbReference>
<evidence type="ECO:0000313" key="11">
    <source>
        <dbReference type="EMBL" id="SBS28765.1"/>
    </source>
</evidence>
<comment type="pathway">
    <text evidence="3">Cofactor biosynthesis; adenosylcobalamin biosynthesis.</text>
</comment>
<dbReference type="InterPro" id="IPR029063">
    <property type="entry name" value="SAM-dependent_MTases_sf"/>
</dbReference>
<dbReference type="PANTHER" id="PTHR43182">
    <property type="entry name" value="COBALT-PRECORRIN-6B C(15)-METHYLTRANSFERASE (DECARBOXYLATING)"/>
    <property type="match status" value="1"/>
</dbReference>
<dbReference type="NCBIfam" id="TIGR02469">
    <property type="entry name" value="CbiT"/>
    <property type="match status" value="1"/>
</dbReference>
<keyword evidence="8" id="KW-0949">S-adenosyl-L-methionine</keyword>
<keyword evidence="9" id="KW-0819">tRNA processing</keyword>
<dbReference type="RefSeq" id="WP_067206906.1">
    <property type="nucleotide sequence ID" value="NZ_FLOC01000005.1"/>
</dbReference>
<dbReference type="InterPro" id="IPR014008">
    <property type="entry name" value="Cbl_synth_MTase_CbiT"/>
</dbReference>
<keyword evidence="6 11" id="KW-0489">Methyltransferase</keyword>
<evidence type="ECO:0000256" key="2">
    <source>
        <dbReference type="ARBA" id="ARBA00003015"/>
    </source>
</evidence>
<keyword evidence="5" id="KW-0169">Cobalamin biosynthesis</keyword>
<dbReference type="SUPFAM" id="SSF53790">
    <property type="entry name" value="Tetrapyrrole methylase"/>
    <property type="match status" value="1"/>
</dbReference>
<dbReference type="InterPro" id="IPR014777">
    <property type="entry name" value="4pyrrole_Mease_sub1"/>
</dbReference>
<dbReference type="GO" id="GO:0008176">
    <property type="term" value="F:tRNA (guanine(46)-N7)-methyltransferase activity"/>
    <property type="evidence" value="ECO:0007669"/>
    <property type="project" value="UniProtKB-EC"/>
</dbReference>
<evidence type="ECO:0000256" key="1">
    <source>
        <dbReference type="ARBA" id="ARBA00000142"/>
    </source>
</evidence>
<evidence type="ECO:0000256" key="8">
    <source>
        <dbReference type="ARBA" id="ARBA00022691"/>
    </source>
</evidence>
<reference evidence="11 12" key="1">
    <citation type="submission" date="2016-06" db="EMBL/GenBank/DDBJ databases">
        <authorList>
            <person name="Kjaerup R.B."/>
            <person name="Dalgaard T.S."/>
            <person name="Juul-Madsen H.R."/>
        </authorList>
    </citation>
    <scope>NUCLEOTIDE SEQUENCE [LARGE SCALE GENOMIC DNA]</scope>
    <source>
        <strain evidence="11 12">CECT 5080</strain>
    </source>
</reference>
<evidence type="ECO:0000313" key="12">
    <source>
        <dbReference type="Proteomes" id="UP000092627"/>
    </source>
</evidence>
<dbReference type="Pfam" id="PF00590">
    <property type="entry name" value="TP_methylase"/>
    <property type="match status" value="1"/>
</dbReference>
<dbReference type="EMBL" id="FLOC01000005">
    <property type="protein sequence ID" value="SBS28765.1"/>
    <property type="molecule type" value="Genomic_DNA"/>
</dbReference>
<dbReference type="NCBIfam" id="TIGR02467">
    <property type="entry name" value="CbiE"/>
    <property type="match status" value="1"/>
</dbReference>
<gene>
    <name evidence="11" type="primary">cobL</name>
    <name evidence="11" type="ORF">MAQ5080_01204</name>
</gene>
<accession>A0A1A8TB26</accession>
<dbReference type="UniPathway" id="UPA00148"/>
<evidence type="ECO:0000256" key="6">
    <source>
        <dbReference type="ARBA" id="ARBA00022603"/>
    </source>
</evidence>